<feature type="site" description="Part of a proton relay during catalysis" evidence="12">
    <location>
        <position position="45"/>
    </location>
</feature>
<dbReference type="EMBL" id="WBZC01000027">
    <property type="protein sequence ID" value="KAB3534467.1"/>
    <property type="molecule type" value="Genomic_DNA"/>
</dbReference>
<dbReference type="SMART" id="SM01130">
    <property type="entry name" value="DHDPS"/>
    <property type="match status" value="1"/>
</dbReference>
<feature type="active site" description="Schiff-base intermediate with substrate" evidence="12 14">
    <location>
        <position position="162"/>
    </location>
</feature>
<proteinExistence type="inferred from homology"/>
<dbReference type="GO" id="GO:0009089">
    <property type="term" value="P:lysine biosynthetic process via diaminopimelate"/>
    <property type="evidence" value="ECO:0007669"/>
    <property type="project" value="UniProtKB-UniRule"/>
</dbReference>
<dbReference type="UniPathway" id="UPA00034">
    <property type="reaction ID" value="UER00017"/>
</dbReference>
<feature type="site" description="Part of a proton relay during catalysis" evidence="12">
    <location>
        <position position="108"/>
    </location>
</feature>
<dbReference type="InterPro" id="IPR002220">
    <property type="entry name" value="DapA-like"/>
</dbReference>
<dbReference type="CDD" id="cd00950">
    <property type="entry name" value="DHDPS"/>
    <property type="match status" value="1"/>
</dbReference>
<evidence type="ECO:0000256" key="3">
    <source>
        <dbReference type="ARBA" id="ARBA00007592"/>
    </source>
</evidence>
<dbReference type="PRINTS" id="PR00146">
    <property type="entry name" value="DHPICSNTHASE"/>
</dbReference>
<keyword evidence="17" id="KW-1185">Reference proteome</keyword>
<evidence type="ECO:0000256" key="4">
    <source>
        <dbReference type="ARBA" id="ARBA00012086"/>
    </source>
</evidence>
<comment type="similarity">
    <text evidence="3 12 13">Belongs to the DapA family.</text>
</comment>
<evidence type="ECO:0000256" key="1">
    <source>
        <dbReference type="ARBA" id="ARBA00003294"/>
    </source>
</evidence>
<dbReference type="InterPro" id="IPR005263">
    <property type="entry name" value="DapA"/>
</dbReference>
<evidence type="ECO:0000256" key="13">
    <source>
        <dbReference type="PIRNR" id="PIRNR001365"/>
    </source>
</evidence>
<gene>
    <name evidence="12" type="primary">dapA</name>
    <name evidence="16" type="ORF">F8154_08615</name>
</gene>
<dbReference type="OrthoDB" id="9782828at2"/>
<organism evidence="16 17">
    <name type="scientific">Alkaliphilus pronyensis</name>
    <dbReference type="NCBI Taxonomy" id="1482732"/>
    <lineage>
        <taxon>Bacteria</taxon>
        <taxon>Bacillati</taxon>
        <taxon>Bacillota</taxon>
        <taxon>Clostridia</taxon>
        <taxon>Peptostreptococcales</taxon>
        <taxon>Natronincolaceae</taxon>
        <taxon>Alkaliphilus</taxon>
    </lineage>
</organism>
<comment type="pathway">
    <text evidence="2 12">Amino-acid biosynthesis; L-lysine biosynthesis via DAP pathway; (S)-tetrahydrodipicolinate from L-aspartate: step 3/4.</text>
</comment>
<evidence type="ECO:0000256" key="7">
    <source>
        <dbReference type="ARBA" id="ARBA00022915"/>
    </source>
</evidence>
<dbReference type="PROSITE" id="PS00666">
    <property type="entry name" value="DHDPS_2"/>
    <property type="match status" value="1"/>
</dbReference>
<comment type="subunit">
    <text evidence="12">Homotetramer; dimer of dimers.</text>
</comment>
<dbReference type="EC" id="4.3.3.7" evidence="4 12"/>
<feature type="binding site" evidence="12 15">
    <location>
        <position position="204"/>
    </location>
    <ligand>
        <name>pyruvate</name>
        <dbReference type="ChEBI" id="CHEBI:15361"/>
    </ligand>
</feature>
<feature type="binding site" evidence="12 15">
    <location>
        <position position="46"/>
    </location>
    <ligand>
        <name>pyruvate</name>
        <dbReference type="ChEBI" id="CHEBI:15361"/>
    </ligand>
</feature>
<name>A0A6I0FAE9_9FIRM</name>
<evidence type="ECO:0000256" key="8">
    <source>
        <dbReference type="ARBA" id="ARBA00023154"/>
    </source>
</evidence>
<dbReference type="NCBIfam" id="TIGR00674">
    <property type="entry name" value="dapA"/>
    <property type="match status" value="1"/>
</dbReference>
<protein>
    <recommendedName>
        <fullName evidence="4 12">4-hydroxy-tetrahydrodipicolinate synthase</fullName>
        <shortName evidence="12">HTPA synthase</shortName>
        <ecNumber evidence="4 12">4.3.3.7</ecNumber>
    </recommendedName>
</protein>
<dbReference type="PANTHER" id="PTHR12128:SF66">
    <property type="entry name" value="4-HYDROXY-2-OXOGLUTARATE ALDOLASE, MITOCHONDRIAL"/>
    <property type="match status" value="1"/>
</dbReference>
<sequence>MFMFNGSGVAIVTPFKGSNIDLEGFKALIEFHLENETQALIVLGTTGEASTVSHEERVQIVKTAVEVAGGKIPVIVGTGSNSTEAAVNYTREAEALGADGALVVTPYYNKATQKGLIAHYTEIANSTKLPIILYNVPSRTGVNILPQTVAELAEVDNIIAIKEASGNISQILEVKRLVPNSFKIYSGNDDQVIPIYSCGGHGVISVSANIIPKEMQQMCKAFMDGRVSEALDLQLKYKKLIDYLFIEVNPIPVKAALNEMKFISNQLRSPLTVLEEGNLEKLRSEMKTQNII</sequence>
<dbReference type="GO" id="GO:0005829">
    <property type="term" value="C:cytosol"/>
    <property type="evidence" value="ECO:0007669"/>
    <property type="project" value="TreeGrafter"/>
</dbReference>
<dbReference type="PIRSF" id="PIRSF001365">
    <property type="entry name" value="DHDPS"/>
    <property type="match status" value="1"/>
</dbReference>
<keyword evidence="10 12" id="KW-0704">Schiff base</keyword>
<dbReference type="SUPFAM" id="SSF51569">
    <property type="entry name" value="Aldolase"/>
    <property type="match status" value="1"/>
</dbReference>
<comment type="catalytic activity">
    <reaction evidence="11 12">
        <text>L-aspartate 4-semialdehyde + pyruvate = (2S,4S)-4-hydroxy-2,3,4,5-tetrahydrodipicolinate + H2O + H(+)</text>
        <dbReference type="Rhea" id="RHEA:34171"/>
        <dbReference type="ChEBI" id="CHEBI:15361"/>
        <dbReference type="ChEBI" id="CHEBI:15377"/>
        <dbReference type="ChEBI" id="CHEBI:15378"/>
        <dbReference type="ChEBI" id="CHEBI:67139"/>
        <dbReference type="ChEBI" id="CHEBI:537519"/>
        <dbReference type="EC" id="4.3.3.7"/>
    </reaction>
</comment>
<reference evidence="16 17" key="1">
    <citation type="submission" date="2019-10" db="EMBL/GenBank/DDBJ databases">
        <title>Alkaliphilus serpentinus sp. nov. and Alkaliphilus pronyensis sp. nov., two novel anaerobic alkaliphilic species isolated from the serpentinized-hosted hydrothermal field of the Prony Bay (New Caledonia).</title>
        <authorList>
            <person name="Postec A."/>
        </authorList>
    </citation>
    <scope>NUCLEOTIDE SEQUENCE [LARGE SCALE GENOMIC DNA]</scope>
    <source>
        <strain evidence="16 17">LacV</strain>
    </source>
</reference>
<evidence type="ECO:0000256" key="14">
    <source>
        <dbReference type="PIRSR" id="PIRSR001365-1"/>
    </source>
</evidence>
<dbReference type="Gene3D" id="3.20.20.70">
    <property type="entry name" value="Aldolase class I"/>
    <property type="match status" value="1"/>
</dbReference>
<dbReference type="GO" id="GO:0019877">
    <property type="term" value="P:diaminopimelate biosynthetic process"/>
    <property type="evidence" value="ECO:0007669"/>
    <property type="project" value="UniProtKB-UniRule"/>
</dbReference>
<evidence type="ECO:0000256" key="11">
    <source>
        <dbReference type="ARBA" id="ARBA00047836"/>
    </source>
</evidence>
<dbReference type="HAMAP" id="MF_00418">
    <property type="entry name" value="DapA"/>
    <property type="match status" value="1"/>
</dbReference>
<dbReference type="PROSITE" id="PS00665">
    <property type="entry name" value="DHDPS_1"/>
    <property type="match status" value="1"/>
</dbReference>
<comment type="caution">
    <text evidence="12">Was originally thought to be a dihydrodipicolinate synthase (DHDPS), catalyzing the condensation of (S)-aspartate-beta-semialdehyde [(S)-ASA] and pyruvate to dihydrodipicolinate (DHDP). However, it was shown in E.coli that the product of the enzymatic reaction is not dihydrodipicolinate but in fact (4S)-4-hydroxy-2,3,4,5-tetrahydro-(2S)-dipicolinic acid (HTPA), and that the consecutive dehydration reaction leading to DHDP is not spontaneous but catalyzed by DapB.</text>
</comment>
<feature type="active site" description="Proton donor/acceptor" evidence="12 14">
    <location>
        <position position="134"/>
    </location>
</feature>
<dbReference type="InterPro" id="IPR013785">
    <property type="entry name" value="Aldolase_TIM"/>
</dbReference>
<evidence type="ECO:0000313" key="17">
    <source>
        <dbReference type="Proteomes" id="UP000432715"/>
    </source>
</evidence>
<evidence type="ECO:0000256" key="15">
    <source>
        <dbReference type="PIRSR" id="PIRSR001365-2"/>
    </source>
</evidence>
<dbReference type="Proteomes" id="UP000432715">
    <property type="component" value="Unassembled WGS sequence"/>
</dbReference>
<keyword evidence="5 12" id="KW-0963">Cytoplasm</keyword>
<evidence type="ECO:0000256" key="12">
    <source>
        <dbReference type="HAMAP-Rule" id="MF_00418"/>
    </source>
</evidence>
<keyword evidence="9 12" id="KW-0456">Lyase</keyword>
<keyword evidence="6 12" id="KW-0028">Amino-acid biosynthesis</keyword>
<evidence type="ECO:0000256" key="2">
    <source>
        <dbReference type="ARBA" id="ARBA00005120"/>
    </source>
</evidence>
<keyword evidence="7 12" id="KW-0220">Diaminopimelate biosynthesis</keyword>
<accession>A0A6I0FAE9</accession>
<comment type="function">
    <text evidence="1 12">Catalyzes the condensation of (S)-aspartate-beta-semialdehyde [(S)-ASA] and pyruvate to 4-hydroxy-tetrahydrodipicolinate (HTPA).</text>
</comment>
<dbReference type="PANTHER" id="PTHR12128">
    <property type="entry name" value="DIHYDRODIPICOLINATE SYNTHASE"/>
    <property type="match status" value="1"/>
</dbReference>
<dbReference type="AlphaFoldDB" id="A0A6I0FAE9"/>
<evidence type="ECO:0000313" key="16">
    <source>
        <dbReference type="EMBL" id="KAB3534467.1"/>
    </source>
</evidence>
<keyword evidence="8 12" id="KW-0457">Lysine biosynthesis</keyword>
<evidence type="ECO:0000256" key="9">
    <source>
        <dbReference type="ARBA" id="ARBA00023239"/>
    </source>
</evidence>
<evidence type="ECO:0000256" key="10">
    <source>
        <dbReference type="ARBA" id="ARBA00023270"/>
    </source>
</evidence>
<dbReference type="InterPro" id="IPR020625">
    <property type="entry name" value="Schiff_base-form_aldolases_AS"/>
</dbReference>
<evidence type="ECO:0000256" key="5">
    <source>
        <dbReference type="ARBA" id="ARBA00022490"/>
    </source>
</evidence>
<dbReference type="GO" id="GO:0008840">
    <property type="term" value="F:4-hydroxy-tetrahydrodipicolinate synthase activity"/>
    <property type="evidence" value="ECO:0007669"/>
    <property type="project" value="UniProtKB-UniRule"/>
</dbReference>
<dbReference type="Pfam" id="PF00701">
    <property type="entry name" value="DHDPS"/>
    <property type="match status" value="1"/>
</dbReference>
<evidence type="ECO:0000256" key="6">
    <source>
        <dbReference type="ARBA" id="ARBA00022605"/>
    </source>
</evidence>
<dbReference type="InterPro" id="IPR020624">
    <property type="entry name" value="Schiff_base-form_aldolases_CS"/>
</dbReference>
<comment type="caution">
    <text evidence="16">The sequence shown here is derived from an EMBL/GenBank/DDBJ whole genome shotgun (WGS) entry which is preliminary data.</text>
</comment>
<comment type="subcellular location">
    <subcellularLocation>
        <location evidence="12">Cytoplasm</location>
    </subcellularLocation>
</comment>